<dbReference type="EMBL" id="GBRH01223887">
    <property type="protein sequence ID" value="JAD74008.1"/>
    <property type="molecule type" value="Transcribed_RNA"/>
</dbReference>
<name>A0A0A9CHS0_ARUDO</name>
<evidence type="ECO:0000313" key="1">
    <source>
        <dbReference type="EMBL" id="JAD74008.1"/>
    </source>
</evidence>
<protein>
    <submittedName>
        <fullName evidence="1">Uncharacterized protein</fullName>
    </submittedName>
</protein>
<organism evidence="1">
    <name type="scientific">Arundo donax</name>
    <name type="common">Giant reed</name>
    <name type="synonym">Donax arundinaceus</name>
    <dbReference type="NCBI Taxonomy" id="35708"/>
    <lineage>
        <taxon>Eukaryota</taxon>
        <taxon>Viridiplantae</taxon>
        <taxon>Streptophyta</taxon>
        <taxon>Embryophyta</taxon>
        <taxon>Tracheophyta</taxon>
        <taxon>Spermatophyta</taxon>
        <taxon>Magnoliopsida</taxon>
        <taxon>Liliopsida</taxon>
        <taxon>Poales</taxon>
        <taxon>Poaceae</taxon>
        <taxon>PACMAD clade</taxon>
        <taxon>Arundinoideae</taxon>
        <taxon>Arundineae</taxon>
        <taxon>Arundo</taxon>
    </lineage>
</organism>
<reference evidence="1" key="1">
    <citation type="submission" date="2014-09" db="EMBL/GenBank/DDBJ databases">
        <authorList>
            <person name="Magalhaes I.L.F."/>
            <person name="Oliveira U."/>
            <person name="Santos F.R."/>
            <person name="Vidigal T.H.D.A."/>
            <person name="Brescovit A.D."/>
            <person name="Santos A.J."/>
        </authorList>
    </citation>
    <scope>NUCLEOTIDE SEQUENCE</scope>
    <source>
        <tissue evidence="1">Shoot tissue taken approximately 20 cm above the soil surface</tissue>
    </source>
</reference>
<proteinExistence type="predicted"/>
<accession>A0A0A9CHS0</accession>
<dbReference type="AlphaFoldDB" id="A0A0A9CHS0"/>
<sequence>MKALVTSPALVFSRLFYSILHRNRCLCYWCRCYVVIERSSSSLFE</sequence>
<reference evidence="1" key="2">
    <citation type="journal article" date="2015" name="Data Brief">
        <title>Shoot transcriptome of the giant reed, Arundo donax.</title>
        <authorList>
            <person name="Barrero R.A."/>
            <person name="Guerrero F.D."/>
            <person name="Moolhuijzen P."/>
            <person name="Goolsby J.A."/>
            <person name="Tidwell J."/>
            <person name="Bellgard S.E."/>
            <person name="Bellgard M.I."/>
        </authorList>
    </citation>
    <scope>NUCLEOTIDE SEQUENCE</scope>
    <source>
        <tissue evidence="1">Shoot tissue taken approximately 20 cm above the soil surface</tissue>
    </source>
</reference>